<dbReference type="InterPro" id="IPR043989">
    <property type="entry name" value="CCZ1/INTU/HSP4_longin_3"/>
</dbReference>
<evidence type="ECO:0000259" key="4">
    <source>
        <dbReference type="Pfam" id="PF19031"/>
    </source>
</evidence>
<name>A0A8J2RD92_9CRUS</name>
<keyword evidence="2" id="KW-0472">Membrane</keyword>
<evidence type="ECO:0000256" key="3">
    <source>
        <dbReference type="SAM" id="SignalP"/>
    </source>
</evidence>
<feature type="transmembrane region" description="Helical" evidence="2">
    <location>
        <begin position="310"/>
        <end position="332"/>
    </location>
</feature>
<dbReference type="GO" id="GO:0016192">
    <property type="term" value="P:vesicle-mediated transport"/>
    <property type="evidence" value="ECO:0007669"/>
    <property type="project" value="InterPro"/>
</dbReference>
<evidence type="ECO:0000256" key="1">
    <source>
        <dbReference type="ARBA" id="ARBA00005352"/>
    </source>
</evidence>
<feature type="domain" description="CCZ1/INTU second Longin" evidence="5">
    <location>
        <begin position="753"/>
        <end position="864"/>
    </location>
</feature>
<sequence>MFTSMRFYFIVLAAVILPKVVLTFCPNLDRQTSRSDICSKYGSYINGSVTSADGCFKVIAGNDCSSEMLQWNNSTIPYGQNVGLHLNAFDAYDRNGSFRRFALNITISEPMQQPVWFVFEDFIKPQNAKCFTLIKNITKPECDNVLVNYDCSVRDTTSSLMTSDSYTIVRFIINGEKIKYKLKNLYGGDMSNRTIFFYTHTSIENQLVITFQAIGDIQNYIINLCYKGQMGKCSNTFKVNLLENSTYSERFADLVTYKISRATLKKGKYKLYIDCQRFSNSTASSPDVDCCNQSRIFDIDIDHQFDLVDVAILIGLILIIGSSTFAITVLYLRRRVLEPIASNFKMLLVFDAVSVQHTEYVKATRIFLRKLLDIEVIVDVVDMPNKEHTSPYQWNITTIKQADCVAIVIPPKILTCERRGSPYHRTYQLCLNMLESHYENLLKTNQALSSDKMFTLALPFSDIQMIPKFAKFVARFQIPFDYFSLRQHIQSIQNPHRIRLPRWLLFNQTTTNKIFSTVMNNVQTSQDQIALLLPDTECSNTMTTDHDGQTDLLPEEVSAIHHRKEELEAIFGNYVTKDEVCKKKSEEIVDTSKDYQMKEIGRTAAILKFSQTFGTSGSCHSLHTRKTRQYFNEPEPGFCMAMTVKLPTVPIDNDIETHDKVFNCLLVHSYHMFRLFMGTMNSALKVSEQPEEELEQLKLRAAYFYSKHLQMMPLEDADLADAFLGIQFLPMDKLSFLKVRSLVSHVEQTFPCITSTTVLYQDQIVWTGLCQDDVQLIYNYLTTKLFPASVTLNNETRFLTGPADVHGVSSEMRIPHVFLNHSQAVPDECQLTVYRVAGVTMCLFISASIELDHEFFVSLDLTLGPRIVALSADVAEQALVRKTASSLNMGTDSIRFLYFNQWNMAFKSTLHQSIPGHRRVLQCQPSANNDVIKTCADLCEDFGTFGDGEIVVKTKSDAWVLGKLSNQRHLYVVVTRKNAELVDICDEVRRLRNLLFKDILLLE</sequence>
<reference evidence="7" key="1">
    <citation type="submission" date="2021-11" db="EMBL/GenBank/DDBJ databases">
        <authorList>
            <person name="Schell T."/>
        </authorList>
    </citation>
    <scope>NUCLEOTIDE SEQUENCE</scope>
    <source>
        <strain evidence="7">M5</strain>
    </source>
</reference>
<dbReference type="InterPro" id="IPR043987">
    <property type="entry name" value="CCZ1/INTU/HSP4_longin_1"/>
</dbReference>
<dbReference type="PANTHER" id="PTHR13056">
    <property type="entry name" value="VACUOLAR FUSION PROTEIN CCZ1 HOMOLOG-RELATED"/>
    <property type="match status" value="1"/>
</dbReference>
<feature type="chain" id="PRO_5035217209" description="SEFIR domain-containing protein" evidence="3">
    <location>
        <begin position="24"/>
        <end position="1003"/>
    </location>
</feature>
<accession>A0A8J2RD92</accession>
<keyword evidence="2" id="KW-1133">Transmembrane helix</keyword>
<protein>
    <recommendedName>
        <fullName evidence="9">SEFIR domain-containing protein</fullName>
    </recommendedName>
</protein>
<feature type="domain" description="CCZ1/INTU/HPS4 third Longin" evidence="6">
    <location>
        <begin position="892"/>
        <end position="991"/>
    </location>
</feature>
<proteinExistence type="inferred from homology"/>
<feature type="domain" description="CCZ1/INTU/HSP4 first Longin" evidence="4">
    <location>
        <begin position="591"/>
        <end position="678"/>
    </location>
</feature>
<evidence type="ECO:0000313" key="8">
    <source>
        <dbReference type="Proteomes" id="UP000789390"/>
    </source>
</evidence>
<dbReference type="Pfam" id="PF19032">
    <property type="entry name" value="Intu_longin_2"/>
    <property type="match status" value="1"/>
</dbReference>
<dbReference type="AlphaFoldDB" id="A0A8J2RD92"/>
<evidence type="ECO:0000259" key="6">
    <source>
        <dbReference type="Pfam" id="PF19033"/>
    </source>
</evidence>
<dbReference type="InterPro" id="IPR013176">
    <property type="entry name" value="Ccz1"/>
</dbReference>
<dbReference type="PANTHER" id="PTHR13056:SF0">
    <property type="entry name" value="VACUOLAR FUSION PROTEIN CCZ1 HOMOLOG-RELATED"/>
    <property type="match status" value="1"/>
</dbReference>
<feature type="signal peptide" evidence="3">
    <location>
        <begin position="1"/>
        <end position="23"/>
    </location>
</feature>
<evidence type="ECO:0000259" key="5">
    <source>
        <dbReference type="Pfam" id="PF19032"/>
    </source>
</evidence>
<dbReference type="Proteomes" id="UP000789390">
    <property type="component" value="Unassembled WGS sequence"/>
</dbReference>
<comment type="caution">
    <text evidence="7">The sequence shown here is derived from an EMBL/GenBank/DDBJ whole genome shotgun (WGS) entry which is preliminary data.</text>
</comment>
<evidence type="ECO:0000313" key="7">
    <source>
        <dbReference type="EMBL" id="CAH0099390.1"/>
    </source>
</evidence>
<evidence type="ECO:0000256" key="2">
    <source>
        <dbReference type="SAM" id="Phobius"/>
    </source>
</evidence>
<comment type="similarity">
    <text evidence="1">Belongs to the CCZ1 family.</text>
</comment>
<dbReference type="EMBL" id="CAKKLH010000018">
    <property type="protein sequence ID" value="CAH0099390.1"/>
    <property type="molecule type" value="Genomic_DNA"/>
</dbReference>
<dbReference type="OrthoDB" id="240546at2759"/>
<organism evidence="7 8">
    <name type="scientific">Daphnia galeata</name>
    <dbReference type="NCBI Taxonomy" id="27404"/>
    <lineage>
        <taxon>Eukaryota</taxon>
        <taxon>Metazoa</taxon>
        <taxon>Ecdysozoa</taxon>
        <taxon>Arthropoda</taxon>
        <taxon>Crustacea</taxon>
        <taxon>Branchiopoda</taxon>
        <taxon>Diplostraca</taxon>
        <taxon>Cladocera</taxon>
        <taxon>Anomopoda</taxon>
        <taxon>Daphniidae</taxon>
        <taxon>Daphnia</taxon>
    </lineage>
</organism>
<dbReference type="GO" id="GO:0035658">
    <property type="term" value="C:Mon1-Ccz1 complex"/>
    <property type="evidence" value="ECO:0007669"/>
    <property type="project" value="InterPro"/>
</dbReference>
<keyword evidence="2" id="KW-0812">Transmembrane</keyword>
<dbReference type="Pfam" id="PF19031">
    <property type="entry name" value="Intu_longin_1"/>
    <property type="match status" value="1"/>
</dbReference>
<dbReference type="Pfam" id="PF19033">
    <property type="entry name" value="Intu_longin_3"/>
    <property type="match status" value="1"/>
</dbReference>
<keyword evidence="3" id="KW-0732">Signal</keyword>
<keyword evidence="8" id="KW-1185">Reference proteome</keyword>
<evidence type="ECO:0008006" key="9">
    <source>
        <dbReference type="Google" id="ProtNLM"/>
    </source>
</evidence>
<gene>
    <name evidence="7" type="ORF">DGAL_LOCUS1524</name>
</gene>
<dbReference type="InterPro" id="IPR043988">
    <property type="entry name" value="CCZ1/INTU_longin_2"/>
</dbReference>